<evidence type="ECO:0000313" key="3">
    <source>
        <dbReference type="Proteomes" id="UP000634136"/>
    </source>
</evidence>
<protein>
    <submittedName>
        <fullName evidence="2">Uncharacterized protein</fullName>
    </submittedName>
</protein>
<feature type="compositionally biased region" description="Basic and acidic residues" evidence="1">
    <location>
        <begin position="198"/>
        <end position="209"/>
    </location>
</feature>
<feature type="region of interest" description="Disordered" evidence="1">
    <location>
        <begin position="184"/>
        <end position="209"/>
    </location>
</feature>
<dbReference type="Proteomes" id="UP000634136">
    <property type="component" value="Unassembled WGS sequence"/>
</dbReference>
<dbReference type="EMBL" id="JAAIUW010000086">
    <property type="protein sequence ID" value="KAF7800950.1"/>
    <property type="molecule type" value="Genomic_DNA"/>
</dbReference>
<evidence type="ECO:0000313" key="2">
    <source>
        <dbReference type="EMBL" id="KAF7800950.1"/>
    </source>
</evidence>
<feature type="compositionally biased region" description="Basic and acidic residues" evidence="1">
    <location>
        <begin position="19"/>
        <end position="32"/>
    </location>
</feature>
<gene>
    <name evidence="2" type="ORF">G2W53_044554</name>
</gene>
<organism evidence="2 3">
    <name type="scientific">Senna tora</name>
    <dbReference type="NCBI Taxonomy" id="362788"/>
    <lineage>
        <taxon>Eukaryota</taxon>
        <taxon>Viridiplantae</taxon>
        <taxon>Streptophyta</taxon>
        <taxon>Embryophyta</taxon>
        <taxon>Tracheophyta</taxon>
        <taxon>Spermatophyta</taxon>
        <taxon>Magnoliopsida</taxon>
        <taxon>eudicotyledons</taxon>
        <taxon>Gunneridae</taxon>
        <taxon>Pentapetalae</taxon>
        <taxon>rosids</taxon>
        <taxon>fabids</taxon>
        <taxon>Fabales</taxon>
        <taxon>Fabaceae</taxon>
        <taxon>Caesalpinioideae</taxon>
        <taxon>Cassia clade</taxon>
        <taxon>Senna</taxon>
    </lineage>
</organism>
<reference evidence="2" key="1">
    <citation type="submission" date="2020-09" db="EMBL/GenBank/DDBJ databases">
        <title>Genome-Enabled Discovery of Anthraquinone Biosynthesis in Senna tora.</title>
        <authorList>
            <person name="Kang S.-H."/>
            <person name="Pandey R.P."/>
            <person name="Lee C.-M."/>
            <person name="Sim J.-S."/>
            <person name="Jeong J.-T."/>
            <person name="Choi B.-S."/>
            <person name="Jung M."/>
            <person name="Ginzburg D."/>
            <person name="Zhao K."/>
            <person name="Won S.Y."/>
            <person name="Oh T.-J."/>
            <person name="Yu Y."/>
            <person name="Kim N.-H."/>
            <person name="Lee O.R."/>
            <person name="Lee T.-H."/>
            <person name="Bashyal P."/>
            <person name="Kim T.-S."/>
            <person name="Lee W.-H."/>
            <person name="Kawkins C."/>
            <person name="Kim C.-K."/>
            <person name="Kim J.S."/>
            <person name="Ahn B.O."/>
            <person name="Rhee S.Y."/>
            <person name="Sohng J.K."/>
        </authorList>
    </citation>
    <scope>NUCLEOTIDE SEQUENCE</scope>
    <source>
        <tissue evidence="2">Leaf</tissue>
    </source>
</reference>
<evidence type="ECO:0000256" key="1">
    <source>
        <dbReference type="SAM" id="MobiDB-lite"/>
    </source>
</evidence>
<sequence>MKQQADAADRMLQHNQGETGDRPQEHRARDGDYHGWAEFQKAKPQTFRGEFNPTLAEEWIQEFDKLLKGLRCSDEQKVEYTISILVISVRNQKEIEFMQMKQGNMPFEEIIAKYEELSKFSSYLKHNADEARKAKHVTTALSTVMRNVISPLDIKNYVELVKRHRIVARNIKVAEKLTQGTNFSNRRQMNFSKGGSSKGKEPMSDRALC</sequence>
<name>A0A834SBY4_9FABA</name>
<feature type="region of interest" description="Disordered" evidence="1">
    <location>
        <begin position="1"/>
        <end position="32"/>
    </location>
</feature>
<dbReference type="OrthoDB" id="1936908at2759"/>
<accession>A0A834SBY4</accession>
<feature type="compositionally biased region" description="Polar residues" evidence="1">
    <location>
        <begin position="184"/>
        <end position="195"/>
    </location>
</feature>
<keyword evidence="3" id="KW-1185">Reference proteome</keyword>
<dbReference type="AlphaFoldDB" id="A0A834SBY4"/>
<comment type="caution">
    <text evidence="2">The sequence shown here is derived from an EMBL/GenBank/DDBJ whole genome shotgun (WGS) entry which is preliminary data.</text>
</comment>
<proteinExistence type="predicted"/>